<gene>
    <name evidence="2" type="ORF">E9232_005393</name>
</gene>
<evidence type="ECO:0000313" key="2">
    <source>
        <dbReference type="EMBL" id="MDR6292848.1"/>
    </source>
</evidence>
<dbReference type="SUPFAM" id="SSF50475">
    <property type="entry name" value="FMN-binding split barrel"/>
    <property type="match status" value="1"/>
</dbReference>
<proteinExistence type="predicted"/>
<dbReference type="EMBL" id="JAVDPW010000010">
    <property type="protein sequence ID" value="MDR6292848.1"/>
    <property type="molecule type" value="Genomic_DNA"/>
</dbReference>
<name>A0ABU1JW64_9PROT</name>
<dbReference type="PANTHER" id="PTHR43812:SF2">
    <property type="entry name" value="FLAVIN REDUCTASE LIKE DOMAIN-CONTAINING PROTEIN"/>
    <property type="match status" value="1"/>
</dbReference>
<dbReference type="Gene3D" id="2.30.110.10">
    <property type="entry name" value="Electron Transport, Fmn-binding Protein, Chain A"/>
    <property type="match status" value="1"/>
</dbReference>
<comment type="caution">
    <text evidence="2">The sequence shown here is derived from an EMBL/GenBank/DDBJ whole genome shotgun (WGS) entry which is preliminary data.</text>
</comment>
<dbReference type="PANTHER" id="PTHR43812">
    <property type="entry name" value="BLR2425 PROTEIN"/>
    <property type="match status" value="1"/>
</dbReference>
<evidence type="ECO:0000313" key="3">
    <source>
        <dbReference type="Proteomes" id="UP001262410"/>
    </source>
</evidence>
<dbReference type="InterPro" id="IPR012349">
    <property type="entry name" value="Split_barrel_FMN-bd"/>
</dbReference>
<protein>
    <submittedName>
        <fullName evidence="2">Flavin reductase (DIM6/NTAB) family NADH-FMN oxidoreductase RutF</fullName>
    </submittedName>
</protein>
<feature type="domain" description="Flavin reductase like" evidence="1">
    <location>
        <begin position="19"/>
        <end position="180"/>
    </location>
</feature>
<dbReference type="RefSeq" id="WP_309799310.1">
    <property type="nucleotide sequence ID" value="NZ_JAVDPW010000010.1"/>
</dbReference>
<organism evidence="2 3">
    <name type="scientific">Inquilinus ginsengisoli</name>
    <dbReference type="NCBI Taxonomy" id="363840"/>
    <lineage>
        <taxon>Bacteria</taxon>
        <taxon>Pseudomonadati</taxon>
        <taxon>Pseudomonadota</taxon>
        <taxon>Alphaproteobacteria</taxon>
        <taxon>Rhodospirillales</taxon>
        <taxon>Rhodospirillaceae</taxon>
        <taxon>Inquilinus</taxon>
    </lineage>
</organism>
<reference evidence="2 3" key="1">
    <citation type="submission" date="2023-07" db="EMBL/GenBank/DDBJ databases">
        <title>Sorghum-associated microbial communities from plants grown in Nebraska, USA.</title>
        <authorList>
            <person name="Schachtman D."/>
        </authorList>
    </citation>
    <scope>NUCLEOTIDE SEQUENCE [LARGE SCALE GENOMIC DNA]</scope>
    <source>
        <strain evidence="2 3">584</strain>
    </source>
</reference>
<dbReference type="Proteomes" id="UP001262410">
    <property type="component" value="Unassembled WGS sequence"/>
</dbReference>
<keyword evidence="3" id="KW-1185">Reference proteome</keyword>
<dbReference type="Pfam" id="PF01613">
    <property type="entry name" value="Flavin_Reduct"/>
    <property type="match status" value="1"/>
</dbReference>
<accession>A0ABU1JW64</accession>
<evidence type="ECO:0000259" key="1">
    <source>
        <dbReference type="SMART" id="SM00903"/>
    </source>
</evidence>
<sequence length="199" mass="21505">MDYQPRLRDHGLPHDPFKALVVPRPIGWISTVSPAGVVNLAPYSFFNAVADRPPMVMFAPSGPKDSQRNAEVTGEFVANLATWDLREQMNTTSATVGPEVSEADLAGLEMVPSRLVKPPRVAAAAAALECRWVKSVPLTTAAGEPMPGAIVIGEVVSIHIDDAVIVDGRIDLSARRAISRLGYMEYGVLDTVFSMQRPR</sequence>
<dbReference type="SMART" id="SM00903">
    <property type="entry name" value="Flavin_Reduct"/>
    <property type="match status" value="1"/>
</dbReference>
<dbReference type="InterPro" id="IPR002563">
    <property type="entry name" value="Flavin_Rdtase-like_dom"/>
</dbReference>